<evidence type="ECO:0000313" key="3">
    <source>
        <dbReference type="Proteomes" id="UP000001353"/>
    </source>
</evidence>
<protein>
    <submittedName>
        <fullName evidence="2">Uncharacterized protein</fullName>
    </submittedName>
</protein>
<dbReference type="KEGG" id="rli:RLO149_c036040"/>
<dbReference type="AlphaFoldDB" id="F7ZB01"/>
<evidence type="ECO:0000256" key="1">
    <source>
        <dbReference type="SAM" id="MobiDB-lite"/>
    </source>
</evidence>
<dbReference type="Proteomes" id="UP000001353">
    <property type="component" value="Chromosome"/>
</dbReference>
<reference evidence="2 3" key="1">
    <citation type="journal article" date="2011" name="BMC Genomics">
        <title>Comparative genome analysis and genome-guided physiological analysis of Roseobacter litoralis.</title>
        <authorList>
            <person name="Kalhoefer D."/>
            <person name="Thole S."/>
            <person name="Voget S."/>
            <person name="Lehmann R."/>
            <person name="Liesegang H."/>
            <person name="Wollher A."/>
            <person name="Daniel R."/>
            <person name="Simon M."/>
            <person name="Brinkhoff T."/>
        </authorList>
    </citation>
    <scope>NUCLEOTIDE SEQUENCE [LARGE SCALE GENOMIC DNA]</scope>
    <source>
        <strain evidence="3">ATCC 49566 / DSM 6996 / JCM 21268 / NBRC 15278 / OCh 149</strain>
    </source>
</reference>
<dbReference type="STRING" id="391595.RLO149_c036040"/>
<evidence type="ECO:0000313" key="2">
    <source>
        <dbReference type="EMBL" id="AEI95543.1"/>
    </source>
</evidence>
<name>F7ZB01_ROSLO</name>
<feature type="region of interest" description="Disordered" evidence="1">
    <location>
        <begin position="227"/>
        <end position="253"/>
    </location>
</feature>
<dbReference type="EMBL" id="CP002623">
    <property type="protein sequence ID" value="AEI95543.1"/>
    <property type="molecule type" value="Genomic_DNA"/>
</dbReference>
<sequence>MPVPRPGDVIYVRPYMIEEVGPRSTHKPANSHKRDFSCENVTWFMRQDYGGRSRKLHWQSRGCYSGLPEHKLADLTLQVETAVGGKLPCPVHVDEPPLDRVLSGGQMRYDLRQLWFLHRPTLKKSQIVPMNGARLALVQANANLTDFAVSIHGTRLATRAVIEYLGTEDAVIITEGCCDKLEIIYQRRFSQCGRSIAKPDWLPMHMIGSGPAGGTLCERARYVAPPPSHLQKHDLAPPKPELGSGVSSQAPLI</sequence>
<dbReference type="HOGENOM" id="CLU_1097878_0_0_5"/>
<organism evidence="2 3">
    <name type="scientific">Roseobacter litoralis (strain ATCC 49566 / DSM 6996 / JCM 21268 / NBRC 15278 / OCh 149)</name>
    <dbReference type="NCBI Taxonomy" id="391595"/>
    <lineage>
        <taxon>Bacteria</taxon>
        <taxon>Pseudomonadati</taxon>
        <taxon>Pseudomonadota</taxon>
        <taxon>Alphaproteobacteria</taxon>
        <taxon>Rhodobacterales</taxon>
        <taxon>Roseobacteraceae</taxon>
        <taxon>Roseobacter</taxon>
    </lineage>
</organism>
<proteinExistence type="predicted"/>
<gene>
    <name evidence="2" type="ordered locus">RLO149_c036040</name>
</gene>
<dbReference type="eggNOG" id="COG0145">
    <property type="taxonomic scope" value="Bacteria"/>
</dbReference>
<keyword evidence="3" id="KW-1185">Reference proteome</keyword>
<accession>F7ZB01</accession>